<dbReference type="InterPro" id="IPR044876">
    <property type="entry name" value="HRDC_dom_sf"/>
</dbReference>
<evidence type="ECO:0000256" key="5">
    <source>
        <dbReference type="ARBA" id="ARBA00022839"/>
    </source>
</evidence>
<dbReference type="Gene3D" id="3.30.420.10">
    <property type="entry name" value="Ribonuclease H-like superfamily/Ribonuclease H"/>
    <property type="match status" value="1"/>
</dbReference>
<dbReference type="InterPro" id="IPR006292">
    <property type="entry name" value="RNase_D"/>
</dbReference>
<dbReference type="PROSITE" id="PS50967">
    <property type="entry name" value="HRDC"/>
    <property type="match status" value="1"/>
</dbReference>
<dbReference type="PANTHER" id="PTHR47649:SF1">
    <property type="entry name" value="RIBONUCLEASE D"/>
    <property type="match status" value="1"/>
</dbReference>
<evidence type="ECO:0000313" key="7">
    <source>
        <dbReference type="EMBL" id="BDD86707.1"/>
    </source>
</evidence>
<name>A0ABM7W723_9BACT</name>
<dbReference type="SMART" id="SM00341">
    <property type="entry name" value="HRDC"/>
    <property type="match status" value="1"/>
</dbReference>
<evidence type="ECO:0000256" key="1">
    <source>
        <dbReference type="ARBA" id="ARBA00022490"/>
    </source>
</evidence>
<dbReference type="NCBIfam" id="TIGR01388">
    <property type="entry name" value="rnd"/>
    <property type="match status" value="1"/>
</dbReference>
<keyword evidence="3" id="KW-0540">Nuclease</keyword>
<gene>
    <name evidence="7" type="primary">rnd</name>
    <name evidence="7" type="ORF">DPPLL_10720</name>
</gene>
<proteinExistence type="predicted"/>
<organism evidence="7 8">
    <name type="scientific">Desulfofustis limnaeus</name>
    <dbReference type="NCBI Taxonomy" id="2740163"/>
    <lineage>
        <taxon>Bacteria</taxon>
        <taxon>Pseudomonadati</taxon>
        <taxon>Thermodesulfobacteriota</taxon>
        <taxon>Desulfobulbia</taxon>
        <taxon>Desulfobulbales</taxon>
        <taxon>Desulfocapsaceae</taxon>
        <taxon>Desulfofustis</taxon>
    </lineage>
</organism>
<dbReference type="SUPFAM" id="SSF47819">
    <property type="entry name" value="HRDC-like"/>
    <property type="match status" value="1"/>
</dbReference>
<dbReference type="Proteomes" id="UP000830055">
    <property type="component" value="Chromosome"/>
</dbReference>
<accession>A0ABM7W723</accession>
<reference evidence="7 8" key="1">
    <citation type="submission" date="2022-01" db="EMBL/GenBank/DDBJ databases">
        <title>Desulfofustis limnae sp. nov., a novel mesophilic sulfate-reducing bacterium isolated from marsh soil.</title>
        <authorList>
            <person name="Watanabe M."/>
            <person name="Takahashi A."/>
            <person name="Kojima H."/>
            <person name="Fukui M."/>
        </authorList>
    </citation>
    <scope>NUCLEOTIDE SEQUENCE [LARGE SCALE GENOMIC DNA]</scope>
    <source>
        <strain evidence="7 8">PPLL</strain>
    </source>
</reference>
<evidence type="ECO:0000256" key="2">
    <source>
        <dbReference type="ARBA" id="ARBA00022694"/>
    </source>
</evidence>
<sequence length="368" mass="41349">MIADTQELSQLIDQARSVPYVALDTEFVWERTYYPQLGLIQLALAADQCYLIDPLAIDDLSSLGTLLADSNVVKILHDAPQDLAILSRATGSMPSAIFDTRVAAGFAGLSSTIGLAELITTLLGIELEKSQTRTDWLKRPLAPQQMAYALDDVRYLGAVRAALLDRITAGVIRNWLHEELDMVHQPTPLTGNDDQQRYRKVKGAVTLHGKEVAVLRELTAWREREARRLDRPRGHLLTDAQLIDLAKTACTNRDELKAAGLLSPKKLQRYGETILALIRAGRSVPPHQVPRIEAPTRLNKREKMRYERLLEEIRHRCEALAIDPQLVGSAAELRLVVRHADAPDNRLPAKFRQGWRRTFLEEYLVQPG</sequence>
<evidence type="ECO:0000259" key="6">
    <source>
        <dbReference type="PROSITE" id="PS50967"/>
    </source>
</evidence>
<dbReference type="InterPro" id="IPR036397">
    <property type="entry name" value="RNaseH_sf"/>
</dbReference>
<evidence type="ECO:0000256" key="3">
    <source>
        <dbReference type="ARBA" id="ARBA00022722"/>
    </source>
</evidence>
<feature type="domain" description="HRDC" evidence="6">
    <location>
        <begin position="208"/>
        <end position="288"/>
    </location>
</feature>
<dbReference type="Gene3D" id="1.10.150.80">
    <property type="entry name" value="HRDC domain"/>
    <property type="match status" value="1"/>
</dbReference>
<protein>
    <submittedName>
        <fullName evidence="7">Ribonuclease D</fullName>
    </submittedName>
</protein>
<dbReference type="InterPro" id="IPR002562">
    <property type="entry name" value="3'-5'_exonuclease_dom"/>
</dbReference>
<dbReference type="SUPFAM" id="SSF53098">
    <property type="entry name" value="Ribonuclease H-like"/>
    <property type="match status" value="1"/>
</dbReference>
<dbReference type="Pfam" id="PF01612">
    <property type="entry name" value="DNA_pol_A_exo1"/>
    <property type="match status" value="1"/>
</dbReference>
<keyword evidence="5" id="KW-0269">Exonuclease</keyword>
<dbReference type="InterPro" id="IPR051086">
    <property type="entry name" value="RNase_D-like"/>
</dbReference>
<evidence type="ECO:0000313" key="8">
    <source>
        <dbReference type="Proteomes" id="UP000830055"/>
    </source>
</evidence>
<dbReference type="InterPro" id="IPR002121">
    <property type="entry name" value="HRDC_dom"/>
</dbReference>
<dbReference type="InterPro" id="IPR010997">
    <property type="entry name" value="HRDC-like_sf"/>
</dbReference>
<keyword evidence="2" id="KW-0819">tRNA processing</keyword>
<dbReference type="Pfam" id="PF00570">
    <property type="entry name" value="HRDC"/>
    <property type="match status" value="1"/>
</dbReference>
<dbReference type="CDD" id="cd06142">
    <property type="entry name" value="RNaseD_exo"/>
    <property type="match status" value="1"/>
</dbReference>
<dbReference type="EMBL" id="AP025516">
    <property type="protein sequence ID" value="BDD86707.1"/>
    <property type="molecule type" value="Genomic_DNA"/>
</dbReference>
<keyword evidence="4" id="KW-0378">Hydrolase</keyword>
<evidence type="ECO:0000256" key="4">
    <source>
        <dbReference type="ARBA" id="ARBA00022801"/>
    </source>
</evidence>
<keyword evidence="8" id="KW-1185">Reference proteome</keyword>
<keyword evidence="1" id="KW-0963">Cytoplasm</keyword>
<dbReference type="PANTHER" id="PTHR47649">
    <property type="entry name" value="RIBONUCLEASE D"/>
    <property type="match status" value="1"/>
</dbReference>
<dbReference type="SMART" id="SM00474">
    <property type="entry name" value="35EXOc"/>
    <property type="match status" value="1"/>
</dbReference>
<dbReference type="InterPro" id="IPR012337">
    <property type="entry name" value="RNaseH-like_sf"/>
</dbReference>